<evidence type="ECO:0000313" key="3">
    <source>
        <dbReference type="Proteomes" id="UP000589626"/>
    </source>
</evidence>
<evidence type="ECO:0008006" key="4">
    <source>
        <dbReference type="Google" id="ProtNLM"/>
    </source>
</evidence>
<dbReference type="EMBL" id="JACHWR010000001">
    <property type="protein sequence ID" value="MBB3041654.1"/>
    <property type="molecule type" value="Genomic_DNA"/>
</dbReference>
<comment type="caution">
    <text evidence="2">The sequence shown here is derived from an EMBL/GenBank/DDBJ whole genome shotgun (WGS) entry which is preliminary data.</text>
</comment>
<feature type="transmembrane region" description="Helical" evidence="1">
    <location>
        <begin position="44"/>
        <end position="65"/>
    </location>
</feature>
<protein>
    <recommendedName>
        <fullName evidence="4">PknH-like extracellular domain-containing protein</fullName>
    </recommendedName>
</protein>
<organism evidence="2 3">
    <name type="scientific">Nocardioides soli</name>
    <dbReference type="NCBI Taxonomy" id="1036020"/>
    <lineage>
        <taxon>Bacteria</taxon>
        <taxon>Bacillati</taxon>
        <taxon>Actinomycetota</taxon>
        <taxon>Actinomycetes</taxon>
        <taxon>Propionibacteriales</taxon>
        <taxon>Nocardioidaceae</taxon>
        <taxon>Nocardioides</taxon>
    </lineage>
</organism>
<dbReference type="AlphaFoldDB" id="A0A7W4VUL2"/>
<reference evidence="2 3" key="1">
    <citation type="submission" date="2020-08" db="EMBL/GenBank/DDBJ databases">
        <title>Sequencing the genomes of 1000 actinobacteria strains.</title>
        <authorList>
            <person name="Klenk H.-P."/>
        </authorList>
    </citation>
    <scope>NUCLEOTIDE SEQUENCE [LARGE SCALE GENOMIC DNA]</scope>
    <source>
        <strain evidence="2 3">DSM 105498</strain>
    </source>
</reference>
<keyword evidence="1" id="KW-0472">Membrane</keyword>
<keyword evidence="1" id="KW-1133">Transmembrane helix</keyword>
<evidence type="ECO:0000313" key="2">
    <source>
        <dbReference type="EMBL" id="MBB3041654.1"/>
    </source>
</evidence>
<sequence>MPDPTDPDYLAELENFSTPGLTMDPLPAAEVRRRGTRMRRRHQALATVGAVAAVAVIATPIALAASGGNQGQPLPVDQQPPGGWTTTIPTDFPLTTGFPTPATTRPAAVGEIPNCGDWPSQKPADDLAVRYRGESEDYAQRWLVVYPDEATAAAELDALRDATADCAPVPGGEGIEMFFSSVPAPDQLTADDAYAYTQQARHDDGLISDLTLVEVFRTGNALLYDSAYGSAGGDQAVQYELDRRTGAVEPTVAAMCVFSIEGCDPADPDASEAVDEPTGLSGTIPDAFPLDEGLPTDAEGGIGVEGPAHELDLEGYNVESSLRACGAAPTGLPEPVDTLYAGHRTISTGILRQLMTFASADAAQAYAEGVIAPFAACPEDADDRGVSKTYEVDESDLGDYAASSVMRVEVDGEPGPGGQIVQVVRVGQAVLQTLVNHDGDAFDADAVTAHLDGARAVVDEMD</sequence>
<proteinExistence type="predicted"/>
<accession>A0A7W4VUL2</accession>
<evidence type="ECO:0000256" key="1">
    <source>
        <dbReference type="SAM" id="Phobius"/>
    </source>
</evidence>
<keyword evidence="1" id="KW-0812">Transmembrane</keyword>
<name>A0A7W4VUL2_9ACTN</name>
<gene>
    <name evidence="2" type="ORF">FHU40_001455</name>
</gene>
<keyword evidence="3" id="KW-1185">Reference proteome</keyword>
<dbReference type="RefSeq" id="WP_183591534.1">
    <property type="nucleotide sequence ID" value="NZ_JACHWR010000001.1"/>
</dbReference>
<dbReference type="Proteomes" id="UP000589626">
    <property type="component" value="Unassembled WGS sequence"/>
</dbReference>